<dbReference type="EMBL" id="CM017701">
    <property type="protein sequence ID" value="TYG81931.1"/>
    <property type="molecule type" value="Genomic_DNA"/>
</dbReference>
<dbReference type="Proteomes" id="UP000323506">
    <property type="component" value="Chromosome D01"/>
</dbReference>
<dbReference type="GO" id="GO:0016020">
    <property type="term" value="C:membrane"/>
    <property type="evidence" value="ECO:0007669"/>
    <property type="project" value="UniProtKB-SubCell"/>
</dbReference>
<reference evidence="8 9" key="1">
    <citation type="submission" date="2019-06" db="EMBL/GenBank/DDBJ databases">
        <title>WGS assembly of Gossypium darwinii.</title>
        <authorList>
            <person name="Chen Z.J."/>
            <person name="Sreedasyam A."/>
            <person name="Ando A."/>
            <person name="Song Q."/>
            <person name="De L."/>
            <person name="Hulse-Kemp A."/>
            <person name="Ding M."/>
            <person name="Ye W."/>
            <person name="Kirkbride R."/>
            <person name="Jenkins J."/>
            <person name="Plott C."/>
            <person name="Lovell J."/>
            <person name="Lin Y.-M."/>
            <person name="Vaughn R."/>
            <person name="Liu B."/>
            <person name="Li W."/>
            <person name="Simpson S."/>
            <person name="Scheffler B."/>
            <person name="Saski C."/>
            <person name="Grover C."/>
            <person name="Hu G."/>
            <person name="Conover J."/>
            <person name="Carlson J."/>
            <person name="Shu S."/>
            <person name="Boston L."/>
            <person name="Williams M."/>
            <person name="Peterson D."/>
            <person name="Mcgee K."/>
            <person name="Jones D."/>
            <person name="Wendel J."/>
            <person name="Stelly D."/>
            <person name="Grimwood J."/>
            <person name="Schmutz J."/>
        </authorList>
    </citation>
    <scope>NUCLEOTIDE SEQUENCE [LARGE SCALE GENOMIC DNA]</scope>
    <source>
        <strain evidence="8">1808015.09</strain>
    </source>
</reference>
<proteinExistence type="predicted"/>
<evidence type="ECO:0000256" key="5">
    <source>
        <dbReference type="ARBA" id="ARBA00023136"/>
    </source>
</evidence>
<gene>
    <name evidence="8" type="ORF">ES288_D01G044700v1</name>
</gene>
<evidence type="ECO:0000256" key="3">
    <source>
        <dbReference type="ARBA" id="ARBA00022729"/>
    </source>
</evidence>
<keyword evidence="9" id="KW-1185">Reference proteome</keyword>
<evidence type="ECO:0000256" key="4">
    <source>
        <dbReference type="ARBA" id="ARBA00022989"/>
    </source>
</evidence>
<feature type="chain" id="PRO_5023015429" description="Wall-associated receptor kinase galacturonan-binding domain-containing protein" evidence="6">
    <location>
        <begin position="32"/>
        <end position="295"/>
    </location>
</feature>
<keyword evidence="4" id="KW-1133">Transmembrane helix</keyword>
<name>A0A5D2DJN4_GOSDA</name>
<evidence type="ECO:0000256" key="2">
    <source>
        <dbReference type="ARBA" id="ARBA00022692"/>
    </source>
</evidence>
<evidence type="ECO:0000259" key="7">
    <source>
        <dbReference type="Pfam" id="PF13947"/>
    </source>
</evidence>
<feature type="signal peptide" evidence="6">
    <location>
        <begin position="1"/>
        <end position="31"/>
    </location>
</feature>
<sequence length="295" mass="34019">MSYSKAKLSLFGHLMPTFALFLILVPGASLAGHLFNQDCGSVFCGNLNISYPLRLKNQPPQCGWHDLELECENNNRTTLVLREGKFYVQKLFYENETIQLVDSSLEKDDCNSLPLSSVYFDYSDGQLYSIFSSQYSQSHHYYSSFYYIGEFYYSHFLYKYTSYYYNCSRESEASIMYVVNCSKPIKLSQYINASRCITKLNISSPSPSTSFFYFFDRNTVLNLNQACTVEAEVPIMVKSISGMSTLAIYNKLFDGFYLSWHKISLIFHHTEAPPWDTLFACACNLQMEQKTFIHG</sequence>
<evidence type="ECO:0000256" key="6">
    <source>
        <dbReference type="SAM" id="SignalP"/>
    </source>
</evidence>
<evidence type="ECO:0000313" key="9">
    <source>
        <dbReference type="Proteomes" id="UP000323506"/>
    </source>
</evidence>
<dbReference type="InterPro" id="IPR025287">
    <property type="entry name" value="WAK_GUB"/>
</dbReference>
<keyword evidence="3 6" id="KW-0732">Signal</keyword>
<evidence type="ECO:0000313" key="8">
    <source>
        <dbReference type="EMBL" id="TYG81931.1"/>
    </source>
</evidence>
<dbReference type="PANTHER" id="PTHR33138:SF30">
    <property type="entry name" value="LEAF RUST 10 DISEASE-RESISTANCE LOCUS RECEPTOR-LIKE PROTEIN KINASE-LIKE 2.7"/>
    <property type="match status" value="1"/>
</dbReference>
<protein>
    <recommendedName>
        <fullName evidence="7">Wall-associated receptor kinase galacturonan-binding domain-containing protein</fullName>
    </recommendedName>
</protein>
<dbReference type="Pfam" id="PF13947">
    <property type="entry name" value="GUB_WAK_bind"/>
    <property type="match status" value="1"/>
</dbReference>
<accession>A0A5D2DJN4</accession>
<evidence type="ECO:0000256" key="1">
    <source>
        <dbReference type="ARBA" id="ARBA00004167"/>
    </source>
</evidence>
<dbReference type="AlphaFoldDB" id="A0A5D2DJN4"/>
<organism evidence="8 9">
    <name type="scientific">Gossypium darwinii</name>
    <name type="common">Darwin's cotton</name>
    <name type="synonym">Gossypium barbadense var. darwinii</name>
    <dbReference type="NCBI Taxonomy" id="34276"/>
    <lineage>
        <taxon>Eukaryota</taxon>
        <taxon>Viridiplantae</taxon>
        <taxon>Streptophyta</taxon>
        <taxon>Embryophyta</taxon>
        <taxon>Tracheophyta</taxon>
        <taxon>Spermatophyta</taxon>
        <taxon>Magnoliopsida</taxon>
        <taxon>eudicotyledons</taxon>
        <taxon>Gunneridae</taxon>
        <taxon>Pentapetalae</taxon>
        <taxon>rosids</taxon>
        <taxon>malvids</taxon>
        <taxon>Malvales</taxon>
        <taxon>Malvaceae</taxon>
        <taxon>Malvoideae</taxon>
        <taxon>Gossypium</taxon>
    </lineage>
</organism>
<dbReference type="GO" id="GO:0030247">
    <property type="term" value="F:polysaccharide binding"/>
    <property type="evidence" value="ECO:0007669"/>
    <property type="project" value="InterPro"/>
</dbReference>
<keyword evidence="5" id="KW-0472">Membrane</keyword>
<feature type="domain" description="Wall-associated receptor kinase galacturonan-binding" evidence="7">
    <location>
        <begin position="39"/>
        <end position="102"/>
    </location>
</feature>
<comment type="subcellular location">
    <subcellularLocation>
        <location evidence="1">Membrane</location>
        <topology evidence="1">Single-pass membrane protein</topology>
    </subcellularLocation>
</comment>
<dbReference type="PANTHER" id="PTHR33138">
    <property type="entry name" value="OS01G0690200 PROTEIN"/>
    <property type="match status" value="1"/>
</dbReference>
<keyword evidence="2" id="KW-0812">Transmembrane</keyword>